<dbReference type="EMBL" id="AWUE01013663">
    <property type="protein sequence ID" value="OMP06260.1"/>
    <property type="molecule type" value="Genomic_DNA"/>
</dbReference>
<gene>
    <name evidence="3" type="ORF">COLO4_08239</name>
</gene>
<evidence type="ECO:0000256" key="2">
    <source>
        <dbReference type="SAM" id="MobiDB-lite"/>
    </source>
</evidence>
<dbReference type="AlphaFoldDB" id="A0A1R3KGR7"/>
<evidence type="ECO:0000313" key="4">
    <source>
        <dbReference type="Proteomes" id="UP000187203"/>
    </source>
</evidence>
<comment type="caution">
    <text evidence="3">The sequence shown here is derived from an EMBL/GenBank/DDBJ whole genome shotgun (WGS) entry which is preliminary data.</text>
</comment>
<protein>
    <submittedName>
        <fullName evidence="3">Uncharacterized protein</fullName>
    </submittedName>
</protein>
<accession>A0A1R3KGR7</accession>
<evidence type="ECO:0000256" key="1">
    <source>
        <dbReference type="SAM" id="Coils"/>
    </source>
</evidence>
<keyword evidence="4" id="KW-1185">Reference proteome</keyword>
<keyword evidence="1" id="KW-0175">Coiled coil</keyword>
<proteinExistence type="predicted"/>
<feature type="region of interest" description="Disordered" evidence="2">
    <location>
        <begin position="157"/>
        <end position="179"/>
    </location>
</feature>
<feature type="coiled-coil region" evidence="1">
    <location>
        <begin position="15"/>
        <end position="70"/>
    </location>
</feature>
<reference evidence="4" key="1">
    <citation type="submission" date="2013-09" db="EMBL/GenBank/DDBJ databases">
        <title>Corchorus olitorius genome sequencing.</title>
        <authorList>
            <person name="Alam M."/>
            <person name="Haque M.S."/>
            <person name="Islam M.S."/>
            <person name="Emdad E.M."/>
            <person name="Islam M.M."/>
            <person name="Ahmed B."/>
            <person name="Halim A."/>
            <person name="Hossen Q.M.M."/>
            <person name="Hossain M.Z."/>
            <person name="Ahmed R."/>
            <person name="Khan M.M."/>
            <person name="Islam R."/>
            <person name="Rashid M.M."/>
            <person name="Khan S.A."/>
            <person name="Rahman M.S."/>
            <person name="Alam M."/>
            <person name="Yahiya A.S."/>
            <person name="Khan M.S."/>
            <person name="Azam M.S."/>
            <person name="Haque T."/>
            <person name="Lashkar M.Z.H."/>
            <person name="Akhand A.I."/>
            <person name="Morshed G."/>
            <person name="Roy S."/>
            <person name="Uddin K.S."/>
            <person name="Rabeya T."/>
            <person name="Hossain A.S."/>
            <person name="Chowdhury A."/>
            <person name="Snigdha A.R."/>
            <person name="Mortoza M.S."/>
            <person name="Matin S.A."/>
            <person name="Hoque S.M.E."/>
            <person name="Islam M.K."/>
            <person name="Roy D.K."/>
            <person name="Haider R."/>
            <person name="Moosa M.M."/>
            <person name="Elias S.M."/>
            <person name="Hasan A.M."/>
            <person name="Jahan S."/>
            <person name="Shafiuddin M."/>
            <person name="Mahmood N."/>
            <person name="Shommy N.S."/>
        </authorList>
    </citation>
    <scope>NUCLEOTIDE SEQUENCE [LARGE SCALE GENOMIC DNA]</scope>
    <source>
        <strain evidence="4">cv. O-4</strain>
    </source>
</reference>
<dbReference type="Proteomes" id="UP000187203">
    <property type="component" value="Unassembled WGS sequence"/>
</dbReference>
<sequence>MAGYGEEKTVICKRAADVESRAKTLSCQLVEYEKSNFFLKSTNKDIVCDRANLIAQLGALRSRYDELASEKVKAKFDALDRRVKCLEIDLGICHKPLQATYNRRRFVLVPQNEFRAGQQILYEDDDHDVGSSDQANLTDQGGFSSVIIPPMSICLGSSSFSSSSDDGDDEGSSEQKLSDIIDAWVANGSSLN</sequence>
<name>A0A1R3KGR7_9ROSI</name>
<evidence type="ECO:0000313" key="3">
    <source>
        <dbReference type="EMBL" id="OMP06260.1"/>
    </source>
</evidence>
<organism evidence="3 4">
    <name type="scientific">Corchorus olitorius</name>
    <dbReference type="NCBI Taxonomy" id="93759"/>
    <lineage>
        <taxon>Eukaryota</taxon>
        <taxon>Viridiplantae</taxon>
        <taxon>Streptophyta</taxon>
        <taxon>Embryophyta</taxon>
        <taxon>Tracheophyta</taxon>
        <taxon>Spermatophyta</taxon>
        <taxon>Magnoliopsida</taxon>
        <taxon>eudicotyledons</taxon>
        <taxon>Gunneridae</taxon>
        <taxon>Pentapetalae</taxon>
        <taxon>rosids</taxon>
        <taxon>malvids</taxon>
        <taxon>Malvales</taxon>
        <taxon>Malvaceae</taxon>
        <taxon>Grewioideae</taxon>
        <taxon>Apeibeae</taxon>
        <taxon>Corchorus</taxon>
    </lineage>
</organism>